<dbReference type="EMBL" id="CP134145">
    <property type="protein sequence ID" value="WNC70712.1"/>
    <property type="molecule type" value="Genomic_DNA"/>
</dbReference>
<evidence type="ECO:0000313" key="1">
    <source>
        <dbReference type="EMBL" id="WNC70712.1"/>
    </source>
</evidence>
<proteinExistence type="predicted"/>
<accession>A0ABY9TPF3</accession>
<dbReference type="Pfam" id="PF06804">
    <property type="entry name" value="Lipoprotein_18"/>
    <property type="match status" value="1"/>
</dbReference>
<organism evidence="1 2">
    <name type="scientific">Thalassotalea psychrophila</name>
    <dbReference type="NCBI Taxonomy" id="3065647"/>
    <lineage>
        <taxon>Bacteria</taxon>
        <taxon>Pseudomonadati</taxon>
        <taxon>Pseudomonadota</taxon>
        <taxon>Gammaproteobacteria</taxon>
        <taxon>Alteromonadales</taxon>
        <taxon>Colwelliaceae</taxon>
        <taxon>Thalassotalea</taxon>
    </lineage>
</organism>
<protein>
    <submittedName>
        <fullName evidence="1">Outer membrane protein assembly factor BamC</fullName>
    </submittedName>
</protein>
<evidence type="ECO:0000313" key="2">
    <source>
        <dbReference type="Proteomes" id="UP001258994"/>
    </source>
</evidence>
<name>A0ABY9TPF3_9GAMM</name>
<dbReference type="Proteomes" id="UP001258994">
    <property type="component" value="Chromosome"/>
</dbReference>
<sequence length="358" mass="41232">MDRRILTISLVSLSLAACSNVETRKQAKGDFDYVNIKQAKELQLPVGLDKPVETTLYSIPEVKNQGPVGKNVDVRAPALVLPLASGSRIDEFDKEAAIWFDQIDDDRDLRELVIKAIKDYLGTEEVTFTSEDPVNNVWESDWFHLEEESGYLFWSSIDLTESWRFRYSLVTKPHGRSVGLNVELIDYMHTSDKGSTKKIDPIEQQRVEMAMINAVTSQLDYQYRLNNRDDRIARANMEIVTLGESDKGEPALIIDYPLDELWRYLPGFFEQYNFAVTDLNEDKYFYEVEYTLIEPSLWDSIWGDEIPVVNIKDGAYRFKLTAKGKQTALVIQDDDQQVLSKELLEENFEVLEPALSFR</sequence>
<dbReference type="Gene3D" id="3.30.530.50">
    <property type="match status" value="1"/>
</dbReference>
<gene>
    <name evidence="1" type="primary">bamC</name>
    <name evidence="1" type="ORF">RGQ13_11280</name>
</gene>
<dbReference type="InterPro" id="IPR042268">
    <property type="entry name" value="BamC_C"/>
</dbReference>
<dbReference type="PROSITE" id="PS51257">
    <property type="entry name" value="PROKAR_LIPOPROTEIN"/>
    <property type="match status" value="1"/>
</dbReference>
<dbReference type="InterPro" id="IPR010653">
    <property type="entry name" value="NlpB/DapX"/>
</dbReference>
<dbReference type="RefSeq" id="WP_348389851.1">
    <property type="nucleotide sequence ID" value="NZ_CP134145.1"/>
</dbReference>
<dbReference type="Gene3D" id="3.30.310.170">
    <property type="entry name" value="Outer membrane protein assembly factor BamC"/>
    <property type="match status" value="1"/>
</dbReference>
<reference evidence="2" key="1">
    <citation type="submission" date="2023-09" db="EMBL/GenBank/DDBJ databases">
        <authorList>
            <person name="Li S."/>
            <person name="Li X."/>
            <person name="Zhang C."/>
            <person name="Zhao Z."/>
        </authorList>
    </citation>
    <scope>NUCLEOTIDE SEQUENCE [LARGE SCALE GENOMIC DNA]</scope>
    <source>
        <strain evidence="2">SQ149</strain>
    </source>
</reference>
<keyword evidence="2" id="KW-1185">Reference proteome</keyword>